<dbReference type="InterPro" id="IPR036388">
    <property type="entry name" value="WH-like_DNA-bd_sf"/>
</dbReference>
<dbReference type="AlphaFoldDB" id="A0A840SNQ0"/>
<dbReference type="PROSITE" id="PS51755">
    <property type="entry name" value="OMPR_PHOB"/>
    <property type="match status" value="1"/>
</dbReference>
<reference evidence="5 6" key="1">
    <citation type="submission" date="2020-08" db="EMBL/GenBank/DDBJ databases">
        <title>Genomic Encyclopedia of Type Strains, Phase IV (KMG-IV): sequencing the most valuable type-strain genomes for metagenomic binning, comparative biology and taxonomic classification.</title>
        <authorList>
            <person name="Goeker M."/>
        </authorList>
    </citation>
    <scope>NUCLEOTIDE SEQUENCE [LARGE SCALE GENOMIC DNA]</scope>
    <source>
        <strain evidence="5 6">DSM 101730</strain>
    </source>
</reference>
<dbReference type="CDD" id="cd00383">
    <property type="entry name" value="trans_reg_C"/>
    <property type="match status" value="1"/>
</dbReference>
<dbReference type="Gene3D" id="1.25.40.10">
    <property type="entry name" value="Tetratricopeptide repeat domain"/>
    <property type="match status" value="1"/>
</dbReference>
<evidence type="ECO:0000313" key="5">
    <source>
        <dbReference type="EMBL" id="MBB5223627.1"/>
    </source>
</evidence>
<dbReference type="GO" id="GO:0006355">
    <property type="term" value="P:regulation of DNA-templated transcription"/>
    <property type="evidence" value="ECO:0007669"/>
    <property type="project" value="InterPro"/>
</dbReference>
<protein>
    <submittedName>
        <fullName evidence="5">TolB-like protein/Flp pilus assembly protein TadD</fullName>
    </submittedName>
</protein>
<feature type="repeat" description="TPR" evidence="2">
    <location>
        <begin position="347"/>
        <end position="380"/>
    </location>
</feature>
<dbReference type="Proteomes" id="UP000549457">
    <property type="component" value="Unassembled WGS sequence"/>
</dbReference>
<dbReference type="SUPFAM" id="SSF48452">
    <property type="entry name" value="TPR-like"/>
    <property type="match status" value="1"/>
</dbReference>
<dbReference type="Gene3D" id="1.10.10.10">
    <property type="entry name" value="Winged helix-like DNA-binding domain superfamily/Winged helix DNA-binding domain"/>
    <property type="match status" value="1"/>
</dbReference>
<evidence type="ECO:0000259" key="4">
    <source>
        <dbReference type="PROSITE" id="PS51755"/>
    </source>
</evidence>
<evidence type="ECO:0000256" key="3">
    <source>
        <dbReference type="PROSITE-ProRule" id="PRU01091"/>
    </source>
</evidence>
<proteinExistence type="predicted"/>
<name>A0A840SNQ0_9RHOB</name>
<sequence>MIYGFGDFQLDTLQFRLTRAGVPVRIEPLVFDLLRLFVESAGGVIDRDRMIEAVWRGRIVSEATLATAVKSARHALGDSGTAQTWIETVRGRGFRFRGAVIASSATRVAEADPDATHTAGRPPSIAVLPFERIGERESAPGLEDALAQDIIVALARLRSLFVIARASSFRFRGPAPDVAAVGRGLGVRYCLTGTVELASRRLGVTVELADTATGGVVWADRFERPLDDVHAVRAEIVRVTAVTLEARIQGAEARLAQGQPAENLDAWSAFHLGLTQMHLYTREGNVAAERLFRRSVTLEPGMARGHAGLAFVHFQNAFLHHVPDRPAEIRAARGAAERGMALDPLDPFVNFNLGRSFWLEGDLAGAMPWFERATELSPNYAQGHYVRGLVDALEGRHWRAEAEADTAISLSPLDPLLYAMRATKALARVAAGDFTEAARHAEAAARTPRAHVVIAMIAAASHALADEERAARRWAAFARRSAHDADQRYFLEALPVADPETRARLVLGLTRSGF</sequence>
<keyword evidence="6" id="KW-1185">Reference proteome</keyword>
<dbReference type="InterPro" id="IPR016032">
    <property type="entry name" value="Sig_transdc_resp-reg_C-effctor"/>
</dbReference>
<dbReference type="EMBL" id="JACHFM010000004">
    <property type="protein sequence ID" value="MBB5223627.1"/>
    <property type="molecule type" value="Genomic_DNA"/>
</dbReference>
<evidence type="ECO:0000256" key="1">
    <source>
        <dbReference type="ARBA" id="ARBA00023125"/>
    </source>
</evidence>
<evidence type="ECO:0000256" key="2">
    <source>
        <dbReference type="PROSITE-ProRule" id="PRU00339"/>
    </source>
</evidence>
<dbReference type="SUPFAM" id="SSF46894">
    <property type="entry name" value="C-terminal effector domain of the bipartite response regulators"/>
    <property type="match status" value="1"/>
</dbReference>
<gene>
    <name evidence="5" type="ORF">HNP73_003581</name>
</gene>
<organism evidence="5 6">
    <name type="scientific">Amaricoccus macauensis</name>
    <dbReference type="NCBI Taxonomy" id="57001"/>
    <lineage>
        <taxon>Bacteria</taxon>
        <taxon>Pseudomonadati</taxon>
        <taxon>Pseudomonadota</taxon>
        <taxon>Alphaproteobacteria</taxon>
        <taxon>Rhodobacterales</taxon>
        <taxon>Paracoccaceae</taxon>
        <taxon>Amaricoccus</taxon>
    </lineage>
</organism>
<comment type="caution">
    <text evidence="5">The sequence shown here is derived from an EMBL/GenBank/DDBJ whole genome shotgun (WGS) entry which is preliminary data.</text>
</comment>
<dbReference type="InterPro" id="IPR001867">
    <property type="entry name" value="OmpR/PhoB-type_DNA-bd"/>
</dbReference>
<dbReference type="GO" id="GO:0000160">
    <property type="term" value="P:phosphorelay signal transduction system"/>
    <property type="evidence" value="ECO:0007669"/>
    <property type="project" value="InterPro"/>
</dbReference>
<dbReference type="InterPro" id="IPR019734">
    <property type="entry name" value="TPR_rpt"/>
</dbReference>
<keyword evidence="1 3" id="KW-0238">DNA-binding</keyword>
<dbReference type="Pfam" id="PF00486">
    <property type="entry name" value="Trans_reg_C"/>
    <property type="match status" value="1"/>
</dbReference>
<dbReference type="InterPro" id="IPR011990">
    <property type="entry name" value="TPR-like_helical_dom_sf"/>
</dbReference>
<dbReference type="GO" id="GO:0003677">
    <property type="term" value="F:DNA binding"/>
    <property type="evidence" value="ECO:0007669"/>
    <property type="project" value="UniProtKB-UniRule"/>
</dbReference>
<accession>A0A840SNQ0</accession>
<keyword evidence="2" id="KW-0802">TPR repeat</keyword>
<feature type="domain" description="OmpR/PhoB-type" evidence="4">
    <location>
        <begin position="1"/>
        <end position="98"/>
    </location>
</feature>
<dbReference type="SMART" id="SM00862">
    <property type="entry name" value="Trans_reg_C"/>
    <property type="match status" value="1"/>
</dbReference>
<feature type="DNA-binding region" description="OmpR/PhoB-type" evidence="3">
    <location>
        <begin position="1"/>
        <end position="98"/>
    </location>
</feature>
<evidence type="ECO:0000313" key="6">
    <source>
        <dbReference type="Proteomes" id="UP000549457"/>
    </source>
</evidence>
<dbReference type="PROSITE" id="PS50005">
    <property type="entry name" value="TPR"/>
    <property type="match status" value="1"/>
</dbReference>
<dbReference type="RefSeq" id="WP_184152906.1">
    <property type="nucleotide sequence ID" value="NZ_JACHFM010000004.1"/>
</dbReference>